<evidence type="ECO:0000313" key="1">
    <source>
        <dbReference type="EMBL" id="VDP19719.1"/>
    </source>
</evidence>
<protein>
    <submittedName>
        <fullName evidence="1">Uncharacterized protein</fullName>
    </submittedName>
</protein>
<evidence type="ECO:0000313" key="2">
    <source>
        <dbReference type="Proteomes" id="UP000277204"/>
    </source>
</evidence>
<proteinExistence type="predicted"/>
<accession>A0A183MIY1</accession>
<organism evidence="1 2">
    <name type="scientific">Schistosoma margrebowiei</name>
    <dbReference type="NCBI Taxonomy" id="48269"/>
    <lineage>
        <taxon>Eukaryota</taxon>
        <taxon>Metazoa</taxon>
        <taxon>Spiralia</taxon>
        <taxon>Lophotrochozoa</taxon>
        <taxon>Platyhelminthes</taxon>
        <taxon>Trematoda</taxon>
        <taxon>Digenea</taxon>
        <taxon>Strigeidida</taxon>
        <taxon>Schistosomatoidea</taxon>
        <taxon>Schistosomatidae</taxon>
        <taxon>Schistosoma</taxon>
    </lineage>
</organism>
<name>A0A183MIY1_9TREM</name>
<dbReference type="Proteomes" id="UP000277204">
    <property type="component" value="Unassembled WGS sequence"/>
</dbReference>
<dbReference type="EMBL" id="UZAI01017043">
    <property type="protein sequence ID" value="VDP19719.1"/>
    <property type="molecule type" value="Genomic_DNA"/>
</dbReference>
<gene>
    <name evidence="1" type="ORF">SMRZ_LOCUS16006</name>
</gene>
<keyword evidence="2" id="KW-1185">Reference proteome</keyword>
<sequence>MKTSTSDEKHRIQSTARNQLDDLDFTDLLAPLSHTHEQMQINTTSVAAVSSAVDFNIHMGNTSILKYNTENTNQTNHN</sequence>
<dbReference type="AlphaFoldDB" id="A0A183MIY1"/>
<reference evidence="1 2" key="1">
    <citation type="submission" date="2018-11" db="EMBL/GenBank/DDBJ databases">
        <authorList>
            <consortium name="Pathogen Informatics"/>
        </authorList>
    </citation>
    <scope>NUCLEOTIDE SEQUENCE [LARGE SCALE GENOMIC DNA]</scope>
    <source>
        <strain evidence="1 2">Zambia</strain>
    </source>
</reference>